<proteinExistence type="predicted"/>
<name>A0AAV7LBU0_PLEWA</name>
<dbReference type="EMBL" id="JANPWB010000015">
    <property type="protein sequence ID" value="KAJ1089106.1"/>
    <property type="molecule type" value="Genomic_DNA"/>
</dbReference>
<dbReference type="Proteomes" id="UP001066276">
    <property type="component" value="Chromosome 11"/>
</dbReference>
<gene>
    <name evidence="2" type="ORF">NDU88_002259</name>
</gene>
<feature type="region of interest" description="Disordered" evidence="1">
    <location>
        <begin position="30"/>
        <end position="164"/>
    </location>
</feature>
<evidence type="ECO:0000313" key="3">
    <source>
        <dbReference type="Proteomes" id="UP001066276"/>
    </source>
</evidence>
<keyword evidence="3" id="KW-1185">Reference proteome</keyword>
<organism evidence="2 3">
    <name type="scientific">Pleurodeles waltl</name>
    <name type="common">Iberian ribbed newt</name>
    <dbReference type="NCBI Taxonomy" id="8319"/>
    <lineage>
        <taxon>Eukaryota</taxon>
        <taxon>Metazoa</taxon>
        <taxon>Chordata</taxon>
        <taxon>Craniata</taxon>
        <taxon>Vertebrata</taxon>
        <taxon>Euteleostomi</taxon>
        <taxon>Amphibia</taxon>
        <taxon>Batrachia</taxon>
        <taxon>Caudata</taxon>
        <taxon>Salamandroidea</taxon>
        <taxon>Salamandridae</taxon>
        <taxon>Pleurodelinae</taxon>
        <taxon>Pleurodeles</taxon>
    </lineage>
</organism>
<feature type="compositionally biased region" description="Basic and acidic residues" evidence="1">
    <location>
        <begin position="100"/>
        <end position="119"/>
    </location>
</feature>
<feature type="compositionally biased region" description="Basic and acidic residues" evidence="1">
    <location>
        <begin position="46"/>
        <end position="93"/>
    </location>
</feature>
<dbReference type="AlphaFoldDB" id="A0AAV7LBU0"/>
<protein>
    <submittedName>
        <fullName evidence="2">Uncharacterized protein</fullName>
    </submittedName>
</protein>
<evidence type="ECO:0000256" key="1">
    <source>
        <dbReference type="SAM" id="MobiDB-lite"/>
    </source>
</evidence>
<feature type="compositionally biased region" description="Basic and acidic residues" evidence="1">
    <location>
        <begin position="128"/>
        <end position="164"/>
    </location>
</feature>
<comment type="caution">
    <text evidence="2">The sequence shown here is derived from an EMBL/GenBank/DDBJ whole genome shotgun (WGS) entry which is preliminary data.</text>
</comment>
<reference evidence="2" key="1">
    <citation type="journal article" date="2022" name="bioRxiv">
        <title>Sequencing and chromosome-scale assembly of the giantPleurodeles waltlgenome.</title>
        <authorList>
            <person name="Brown T."/>
            <person name="Elewa A."/>
            <person name="Iarovenko S."/>
            <person name="Subramanian E."/>
            <person name="Araus A.J."/>
            <person name="Petzold A."/>
            <person name="Susuki M."/>
            <person name="Suzuki K.-i.T."/>
            <person name="Hayashi T."/>
            <person name="Toyoda A."/>
            <person name="Oliveira C."/>
            <person name="Osipova E."/>
            <person name="Leigh N.D."/>
            <person name="Simon A."/>
            <person name="Yun M.H."/>
        </authorList>
    </citation>
    <scope>NUCLEOTIDE SEQUENCE</scope>
    <source>
        <strain evidence="2">20211129_DDA</strain>
        <tissue evidence="2">Liver</tissue>
    </source>
</reference>
<evidence type="ECO:0000313" key="2">
    <source>
        <dbReference type="EMBL" id="KAJ1089106.1"/>
    </source>
</evidence>
<sequence length="164" mass="18826">MLRTPRSFQQAVPLWKYNSICLPRRQQIVPKGSQRQCQLEVGSPRGSEKEGGRAGSTRAEEEERCQESGGRRARGREAGERGEMSTDRMKRSEGPFIGEGRVEELGPEMEKRTEEEQTGRAKRREKRRGVETEVIGRNKGNRPGERGNRQREGRPEERHLGREQ</sequence>
<accession>A0AAV7LBU0</accession>